<name>A0A0D0GY72_9BACL</name>
<dbReference type="GO" id="GO:0046914">
    <property type="term" value="F:transition metal ion binding"/>
    <property type="evidence" value="ECO:0007669"/>
    <property type="project" value="InterPro"/>
</dbReference>
<organism evidence="1 2">
    <name type="scientific">Anoxybacillus ayderensis</name>
    <dbReference type="NCBI Taxonomy" id="265546"/>
    <lineage>
        <taxon>Bacteria</taxon>
        <taxon>Bacillati</taxon>
        <taxon>Bacillota</taxon>
        <taxon>Bacilli</taxon>
        <taxon>Bacillales</taxon>
        <taxon>Anoxybacillaceae</taxon>
        <taxon>Anoxybacillus</taxon>
    </lineage>
</organism>
<dbReference type="Pfam" id="PF04023">
    <property type="entry name" value="FeoA"/>
    <property type="match status" value="1"/>
</dbReference>
<evidence type="ECO:0000313" key="2">
    <source>
        <dbReference type="Proteomes" id="UP000032047"/>
    </source>
</evidence>
<accession>A0A4S3L179</accession>
<comment type="caution">
    <text evidence="1">The sequence shown here is derived from an EMBL/GenBank/DDBJ whole genome shotgun (WGS) entry which is preliminary data.</text>
</comment>
<dbReference type="PANTHER" id="PTHR42954:SF1">
    <property type="entry name" value="FERROUS IRON TRANSPORTER FEOA DOMAIN-CONTAINING PROTEIN"/>
    <property type="match status" value="1"/>
</dbReference>
<evidence type="ECO:0000313" key="1">
    <source>
        <dbReference type="EMBL" id="KIP20776.1"/>
    </source>
</evidence>
<dbReference type="InterPro" id="IPR038157">
    <property type="entry name" value="FeoA_core_dom"/>
</dbReference>
<dbReference type="Proteomes" id="UP000032047">
    <property type="component" value="Unassembled WGS sequence"/>
</dbReference>
<proteinExistence type="predicted"/>
<dbReference type="Gene3D" id="2.30.30.90">
    <property type="match status" value="1"/>
</dbReference>
<keyword evidence="2" id="KW-1185">Reference proteome</keyword>
<gene>
    <name evidence="1" type="ORF">JV16_02075</name>
</gene>
<dbReference type="SMART" id="SM00899">
    <property type="entry name" value="FeoA"/>
    <property type="match status" value="1"/>
</dbReference>
<accession>A0A0D0GY72</accession>
<protein>
    <submittedName>
        <fullName evidence="1">FeoA domain protein</fullName>
    </submittedName>
</protein>
<dbReference type="AlphaFoldDB" id="A0A0D0GY72"/>
<dbReference type="InterPro" id="IPR007167">
    <property type="entry name" value="Fe-transptr_FeoA-like"/>
</dbReference>
<sequence>MVAMTQLRVGERAKIVDLSRVSDLVKRRLLDMGVTEGAEICLKCTMPLGGPFMIENCGQCVGIRRNEAMNIQVKPL</sequence>
<dbReference type="RefSeq" id="WP_009360812.1">
    <property type="nucleotide sequence ID" value="NZ_ANOC01000004.1"/>
</dbReference>
<dbReference type="SUPFAM" id="SSF50037">
    <property type="entry name" value="C-terminal domain of transcriptional repressors"/>
    <property type="match status" value="1"/>
</dbReference>
<dbReference type="InterPro" id="IPR052713">
    <property type="entry name" value="FeoA"/>
</dbReference>
<dbReference type="EMBL" id="JXTG01000011">
    <property type="protein sequence ID" value="KIP20776.1"/>
    <property type="molecule type" value="Genomic_DNA"/>
</dbReference>
<dbReference type="PANTHER" id="PTHR42954">
    <property type="entry name" value="FE(2+) TRANSPORT PROTEIN A"/>
    <property type="match status" value="1"/>
</dbReference>
<reference evidence="1 2" key="1">
    <citation type="submission" date="2015-01" db="EMBL/GenBank/DDBJ databases">
        <title>Genome sequence of Anoxybacillus ayderensis strain AB04.</title>
        <authorList>
            <person name="Belduz A.O."/>
            <person name="Canakci S."/>
            <person name="Chan K.-G."/>
            <person name="Kahar U.M."/>
            <person name="Yaakob A.S."/>
            <person name="Chan C.S."/>
            <person name="Goh K.M."/>
        </authorList>
    </citation>
    <scope>NUCLEOTIDE SEQUENCE [LARGE SCALE GENOMIC DNA]</scope>
    <source>
        <strain evidence="1 2">AB04</strain>
    </source>
</reference>
<dbReference type="InterPro" id="IPR008988">
    <property type="entry name" value="Transcriptional_repressor_C"/>
</dbReference>
<dbReference type="PATRIC" id="fig|265546.4.peg.2079"/>